<dbReference type="GO" id="GO:0006520">
    <property type="term" value="P:amino acid metabolic process"/>
    <property type="evidence" value="ECO:0007669"/>
    <property type="project" value="InterPro"/>
</dbReference>
<dbReference type="PROSITE" id="PS00105">
    <property type="entry name" value="AA_TRANSFER_CLASS_1"/>
    <property type="match status" value="1"/>
</dbReference>
<keyword evidence="4 6" id="KW-0808">Transferase</keyword>
<evidence type="ECO:0000256" key="5">
    <source>
        <dbReference type="ARBA" id="ARBA00022898"/>
    </source>
</evidence>
<dbReference type="CDD" id="cd00609">
    <property type="entry name" value="AAT_like"/>
    <property type="match status" value="1"/>
</dbReference>
<dbReference type="InterPro" id="IPR004839">
    <property type="entry name" value="Aminotransferase_I/II_large"/>
</dbReference>
<dbReference type="EMBL" id="CP039381">
    <property type="protein sequence ID" value="QCT07546.1"/>
    <property type="molecule type" value="Genomic_DNA"/>
</dbReference>
<comment type="cofactor">
    <cofactor evidence="1 6">
        <name>pyridoxal 5'-phosphate</name>
        <dbReference type="ChEBI" id="CHEBI:597326"/>
    </cofactor>
</comment>
<sequence length="396" mass="44447">MIMDYSKVLNSKIVSVKPSGIRKFFDIAAEMDNVISLSVGEPDFKTPWHVREEGISSLQMGKTWYTPNRGLSILRDEITKYYDRRFGIKYEPLSQVLVTVGGSEAIDVAIRCLAGPGDEVIIPQPSFVCYEPLTEMAGATPVLMDTKVENEFRIVPEDLEKAITDKTKLLILPYPNNPTGGIMEKKDLEAIAEVIKKHDLMVLSDEIYAELTYTKDKHTSIANIEGMYERTIVVNGFSKTYAMTGWRLGYALGPKEIIAQMTKLHQFCIMSAPTTAQYAAIEALRHGDDDIESMKDEYEMRKHFIVGSFDKLGLDCFEPKGAFYCFPCIKSTGLSSEEFCTRLIKEKHVAVVPGNAFGECGEGFIRVSYCNSLKNIAEAMRRIEEFLVELKDGNKG</sequence>
<dbReference type="Proteomes" id="UP000301475">
    <property type="component" value="Chromosome"/>
</dbReference>
<feature type="domain" description="Aminotransferase class I/classII large" evidence="7">
    <location>
        <begin position="33"/>
        <end position="383"/>
    </location>
</feature>
<dbReference type="InterPro" id="IPR015421">
    <property type="entry name" value="PyrdxlP-dep_Trfase_major"/>
</dbReference>
<dbReference type="PANTHER" id="PTHR46383">
    <property type="entry name" value="ASPARTATE AMINOTRANSFERASE"/>
    <property type="match status" value="1"/>
</dbReference>
<keyword evidence="5" id="KW-0663">Pyridoxal phosphate</keyword>
<dbReference type="AlphaFoldDB" id="A0A4P8XWM2"/>
<name>A0A4P8XWM2_9FIRM</name>
<gene>
    <name evidence="8" type="ORF">E5Z56_09335</name>
</gene>
<dbReference type="FunFam" id="3.40.640.10:FF:000033">
    <property type="entry name" value="Aspartate aminotransferase"/>
    <property type="match status" value="1"/>
</dbReference>
<dbReference type="Gene3D" id="3.90.1150.10">
    <property type="entry name" value="Aspartate Aminotransferase, domain 1"/>
    <property type="match status" value="1"/>
</dbReference>
<evidence type="ECO:0000256" key="1">
    <source>
        <dbReference type="ARBA" id="ARBA00001933"/>
    </source>
</evidence>
<dbReference type="InterPro" id="IPR004838">
    <property type="entry name" value="NHTrfase_class1_PyrdxlP-BS"/>
</dbReference>
<evidence type="ECO:0000256" key="3">
    <source>
        <dbReference type="ARBA" id="ARBA00022576"/>
    </source>
</evidence>
<dbReference type="OrthoDB" id="9802328at2"/>
<keyword evidence="9" id="KW-1185">Reference proteome</keyword>
<dbReference type="KEGG" id="ruj:E5Z56_09335"/>
<keyword evidence="3 6" id="KW-0032">Aminotransferase</keyword>
<evidence type="ECO:0000259" key="7">
    <source>
        <dbReference type="Pfam" id="PF00155"/>
    </source>
</evidence>
<evidence type="ECO:0000313" key="8">
    <source>
        <dbReference type="EMBL" id="QCT07546.1"/>
    </source>
</evidence>
<dbReference type="InterPro" id="IPR015424">
    <property type="entry name" value="PyrdxlP-dep_Trfase"/>
</dbReference>
<protein>
    <recommendedName>
        <fullName evidence="6">Aminotransferase</fullName>
        <ecNumber evidence="6">2.6.1.-</ecNumber>
    </recommendedName>
</protein>
<evidence type="ECO:0000256" key="4">
    <source>
        <dbReference type="ARBA" id="ARBA00022679"/>
    </source>
</evidence>
<dbReference type="GO" id="GO:0030170">
    <property type="term" value="F:pyridoxal phosphate binding"/>
    <property type="evidence" value="ECO:0007669"/>
    <property type="project" value="InterPro"/>
</dbReference>
<evidence type="ECO:0000256" key="2">
    <source>
        <dbReference type="ARBA" id="ARBA00007441"/>
    </source>
</evidence>
<dbReference type="EC" id="2.6.1.-" evidence="6"/>
<dbReference type="Gene3D" id="3.40.640.10">
    <property type="entry name" value="Type I PLP-dependent aspartate aminotransferase-like (Major domain)"/>
    <property type="match status" value="1"/>
</dbReference>
<proteinExistence type="inferred from homology"/>
<dbReference type="InterPro" id="IPR050596">
    <property type="entry name" value="AspAT/PAT-like"/>
</dbReference>
<dbReference type="Pfam" id="PF00155">
    <property type="entry name" value="Aminotran_1_2"/>
    <property type="match status" value="1"/>
</dbReference>
<evidence type="ECO:0000256" key="6">
    <source>
        <dbReference type="RuleBase" id="RU000481"/>
    </source>
</evidence>
<accession>A0A4P8XWM2</accession>
<dbReference type="InterPro" id="IPR015422">
    <property type="entry name" value="PyrdxlP-dep_Trfase_small"/>
</dbReference>
<evidence type="ECO:0000313" key="9">
    <source>
        <dbReference type="Proteomes" id="UP000301475"/>
    </source>
</evidence>
<comment type="similarity">
    <text evidence="2 6">Belongs to the class-I pyridoxal-phosphate-dependent aminotransferase family.</text>
</comment>
<dbReference type="GO" id="GO:0008483">
    <property type="term" value="F:transaminase activity"/>
    <property type="evidence" value="ECO:0007669"/>
    <property type="project" value="UniProtKB-KW"/>
</dbReference>
<dbReference type="PANTHER" id="PTHR46383:SF3">
    <property type="entry name" value="ASPARTATE AMINOTRANSFERASE-RELATED"/>
    <property type="match status" value="1"/>
</dbReference>
<reference evidence="8 9" key="1">
    <citation type="submission" date="2019-04" db="EMBL/GenBank/DDBJ databases">
        <authorList>
            <person name="Embree M."/>
            <person name="Gaffney J.R."/>
        </authorList>
    </citation>
    <scope>NUCLEOTIDE SEQUENCE [LARGE SCALE GENOMIC DNA]</scope>
    <source>
        <strain evidence="8 9">JE7A12</strain>
    </source>
</reference>
<organism evidence="8 9">
    <name type="scientific">Ruminococcus bovis</name>
    <dbReference type="NCBI Taxonomy" id="2564099"/>
    <lineage>
        <taxon>Bacteria</taxon>
        <taxon>Bacillati</taxon>
        <taxon>Bacillota</taxon>
        <taxon>Clostridia</taxon>
        <taxon>Eubacteriales</taxon>
        <taxon>Oscillospiraceae</taxon>
        <taxon>Ruminococcus</taxon>
    </lineage>
</organism>
<dbReference type="SUPFAM" id="SSF53383">
    <property type="entry name" value="PLP-dependent transferases"/>
    <property type="match status" value="1"/>
</dbReference>